<dbReference type="Gene3D" id="3.80.10.10">
    <property type="entry name" value="Ribonuclease Inhibitor"/>
    <property type="match status" value="1"/>
</dbReference>
<feature type="compositionally biased region" description="Low complexity" evidence="7">
    <location>
        <begin position="640"/>
        <end position="673"/>
    </location>
</feature>
<dbReference type="InterPro" id="IPR035986">
    <property type="entry name" value="PKD_dom_sf"/>
</dbReference>
<evidence type="ECO:0000256" key="2">
    <source>
        <dbReference type="ARBA" id="ARBA00009432"/>
    </source>
</evidence>
<evidence type="ECO:0000259" key="9">
    <source>
        <dbReference type="Pfam" id="PF18981"/>
    </source>
</evidence>
<dbReference type="NCBIfam" id="NF033932">
    <property type="entry name" value="LapB_rpt_80"/>
    <property type="match status" value="7"/>
</dbReference>
<dbReference type="InterPro" id="IPR050836">
    <property type="entry name" value="SDS22/Internalin_LRR"/>
</dbReference>
<feature type="domain" description="Internalin I Ig-like" evidence="9">
    <location>
        <begin position="234"/>
        <end position="308"/>
    </location>
</feature>
<evidence type="ECO:0000256" key="5">
    <source>
        <dbReference type="ARBA" id="ARBA00022729"/>
    </source>
</evidence>
<dbReference type="EMBL" id="JAARRG010000010">
    <property type="protein sequence ID" value="MBC1486965.1"/>
    <property type="molecule type" value="Genomic_DNA"/>
</dbReference>
<keyword evidence="3" id="KW-0964">Secreted</keyword>
<dbReference type="PANTHER" id="PTHR46652">
    <property type="entry name" value="LEUCINE-RICH REPEAT AND IQ DOMAIN-CONTAINING PROTEIN 1-RELATED"/>
    <property type="match status" value="1"/>
</dbReference>
<feature type="region of interest" description="Disordered" evidence="7">
    <location>
        <begin position="630"/>
        <end position="686"/>
    </location>
</feature>
<dbReference type="InterPro" id="IPR014756">
    <property type="entry name" value="Ig_E-set"/>
</dbReference>
<evidence type="ECO:0000313" key="11">
    <source>
        <dbReference type="Proteomes" id="UP000523362"/>
    </source>
</evidence>
<dbReference type="InterPro" id="IPR001611">
    <property type="entry name" value="Leu-rich_rpt"/>
</dbReference>
<feature type="domain" description="Internalin I Ig-like" evidence="9">
    <location>
        <begin position="554"/>
        <end position="628"/>
    </location>
</feature>
<evidence type="ECO:0000313" key="10">
    <source>
        <dbReference type="EMBL" id="MBC1486965.1"/>
    </source>
</evidence>
<proteinExistence type="inferred from homology"/>
<dbReference type="Gene3D" id="2.60.40.1220">
    <property type="match status" value="1"/>
</dbReference>
<dbReference type="InterPro" id="IPR013783">
    <property type="entry name" value="Ig-like_fold"/>
</dbReference>
<comment type="caution">
    <text evidence="10">The sequence shown here is derived from an EMBL/GenBank/DDBJ whole genome shotgun (WGS) entry which is preliminary data.</text>
</comment>
<dbReference type="InterPro" id="IPR044056">
    <property type="entry name" value="InlI_Ig-like"/>
</dbReference>
<organism evidence="10 11">
    <name type="scientific">Listeria seeligeri</name>
    <dbReference type="NCBI Taxonomy" id="1640"/>
    <lineage>
        <taxon>Bacteria</taxon>
        <taxon>Bacillati</taxon>
        <taxon>Bacillota</taxon>
        <taxon>Bacilli</taxon>
        <taxon>Bacillales</taxon>
        <taxon>Listeriaceae</taxon>
        <taxon>Listeria</taxon>
    </lineage>
</organism>
<name>A0A7X1C7H7_LISSE</name>
<dbReference type="InterPro" id="IPR012569">
    <property type="entry name" value="Inl_IR"/>
</dbReference>
<dbReference type="Gene3D" id="2.60.40.10">
    <property type="entry name" value="Immunoglobulins"/>
    <property type="match status" value="6"/>
</dbReference>
<evidence type="ECO:0000256" key="4">
    <source>
        <dbReference type="ARBA" id="ARBA00022614"/>
    </source>
</evidence>
<dbReference type="Proteomes" id="UP000523362">
    <property type="component" value="Unassembled WGS sequence"/>
</dbReference>
<dbReference type="PANTHER" id="PTHR46652:SF3">
    <property type="entry name" value="LEUCINE-RICH REPEAT-CONTAINING PROTEIN 9"/>
    <property type="match status" value="1"/>
</dbReference>
<dbReference type="SUPFAM" id="SSF52058">
    <property type="entry name" value="L domain-like"/>
    <property type="match status" value="1"/>
</dbReference>
<dbReference type="InterPro" id="IPR014755">
    <property type="entry name" value="Cu-Rt/internalin_Ig-like"/>
</dbReference>
<dbReference type="Pfam" id="PF18981">
    <property type="entry name" value="InlK_D3"/>
    <property type="match status" value="6"/>
</dbReference>
<evidence type="ECO:0000259" key="8">
    <source>
        <dbReference type="Pfam" id="PF08191"/>
    </source>
</evidence>
<dbReference type="InterPro" id="IPR032675">
    <property type="entry name" value="LRR_dom_sf"/>
</dbReference>
<gene>
    <name evidence="10" type="ORF">HB897_12070</name>
</gene>
<evidence type="ECO:0000256" key="7">
    <source>
        <dbReference type="SAM" id="MobiDB-lite"/>
    </source>
</evidence>
<feature type="domain" description="Internalin I Ig-like" evidence="9">
    <location>
        <begin position="154"/>
        <end position="228"/>
    </location>
</feature>
<dbReference type="RefSeq" id="WP_185384006.1">
    <property type="nucleotide sequence ID" value="NZ_JAARRG010000010.1"/>
</dbReference>
<accession>A0A7X1C7H7</accession>
<feature type="domain" description="Internalin I Ig-like" evidence="9">
    <location>
        <begin position="394"/>
        <end position="468"/>
    </location>
</feature>
<dbReference type="Pfam" id="PF08191">
    <property type="entry name" value="LRR_adjacent"/>
    <property type="match status" value="1"/>
</dbReference>
<protein>
    <submittedName>
        <fullName evidence="10">LapB repeat-containing protein</fullName>
    </submittedName>
</protein>
<comment type="subcellular location">
    <subcellularLocation>
        <location evidence="1">Secreted</location>
    </subcellularLocation>
</comment>
<keyword evidence="6" id="KW-0677">Repeat</keyword>
<evidence type="ECO:0000256" key="3">
    <source>
        <dbReference type="ARBA" id="ARBA00022525"/>
    </source>
</evidence>
<evidence type="ECO:0000256" key="6">
    <source>
        <dbReference type="ARBA" id="ARBA00022737"/>
    </source>
</evidence>
<feature type="domain" description="Internalin I Ig-like" evidence="9">
    <location>
        <begin position="314"/>
        <end position="388"/>
    </location>
</feature>
<reference evidence="10 11" key="1">
    <citation type="submission" date="2020-03" db="EMBL/GenBank/DDBJ databases">
        <title>Soil Listeria distribution.</title>
        <authorList>
            <person name="Liao J."/>
            <person name="Wiedmann M."/>
        </authorList>
    </citation>
    <scope>NUCLEOTIDE SEQUENCE [LARGE SCALE GENOMIC DNA]</scope>
    <source>
        <strain evidence="10 11">FSL L7-1560</strain>
    </source>
</reference>
<evidence type="ECO:0000256" key="1">
    <source>
        <dbReference type="ARBA" id="ARBA00004613"/>
    </source>
</evidence>
<sequence length="714" mass="75354">NLIDDIDVHDMAGLTTLELHANELTEINNLQDVPLLNNINVNNNHIAVLPANLETQVPNLKTLSAGSQTISLPTQIVSGDLSVANGISNNGVISAPTTISNSGVYQDGNVNWVYDDIKNLSSVSYNFSEPVNYSGVVGTFSGTVTQPIKVSLAPVITAEDSITYPKFSTVTEAEFLTDIQASTSDDSSITSDFGTVVDFSTPGDYTVTLNSENEDGVPANPVTVTVTVEKAPAPIITADSEITYMKHSTITSAEFLTGIHATTNDGSPITSDFETVVDFETAGDYTVTLQSVNSDGIAATPVTVTVHVEKAPAPIITADSEISYAKNSTIDGQQFYNDIHASTSDGSPITSDFDAVVDFTTPGDYTVTLNSVNEDGIAASPITVVVHVEKTPAPIITADSEISYAKNSTIDSQQFYNDIHASTSDDSPITSDFDAVVDFTTPGDYTVTLNSVNSDGVAADPVSVTVHVEKDPAPIISADSEITYSKHSNISPAEFLTAIHATTNDGSPITSNFETVVNFEKAGDYTVTLQSMNSDGVLATPVTVIVHIAKDSAPIITADSEISYKINSKVDLQQFYKDVHATTNDGSPMTSNFKTAVNFAVTGDYTVTLQAKNSDGVAAEPVKVIVHITANEPTPTPPDNNGNSSNSGNNRNSGNSDNNSSNSAGNSTANNSNKEGQQTNNSLPDTGDTNNSLVGIFFLLIAFSIFRTAKKKVK</sequence>
<feature type="domain" description="Internalin I Ig-like" evidence="9">
    <location>
        <begin position="474"/>
        <end position="548"/>
    </location>
</feature>
<dbReference type="SUPFAM" id="SSF49299">
    <property type="entry name" value="PKD domain"/>
    <property type="match status" value="4"/>
</dbReference>
<dbReference type="AlphaFoldDB" id="A0A7X1C7H7"/>
<dbReference type="PROSITE" id="PS51450">
    <property type="entry name" value="LRR"/>
    <property type="match status" value="1"/>
</dbReference>
<feature type="compositionally biased region" description="Polar residues" evidence="7">
    <location>
        <begin position="674"/>
        <end position="686"/>
    </location>
</feature>
<comment type="similarity">
    <text evidence="2">Belongs to the internalin family.</text>
</comment>
<feature type="domain" description="Internalin Ig-like inter-repeat region" evidence="8">
    <location>
        <begin position="93"/>
        <end position="149"/>
    </location>
</feature>
<dbReference type="SUPFAM" id="SSF81296">
    <property type="entry name" value="E set domains"/>
    <property type="match status" value="1"/>
</dbReference>
<dbReference type="GO" id="GO:0005576">
    <property type="term" value="C:extracellular region"/>
    <property type="evidence" value="ECO:0007669"/>
    <property type="project" value="UniProtKB-SubCell"/>
</dbReference>
<keyword evidence="4" id="KW-0433">Leucine-rich repeat</keyword>
<feature type="non-terminal residue" evidence="10">
    <location>
        <position position="1"/>
    </location>
</feature>
<keyword evidence="5" id="KW-0732">Signal</keyword>